<keyword evidence="6" id="KW-0732">Signal</keyword>
<keyword evidence="2 6" id="KW-0245">EGF-like domain</keyword>
<feature type="domain" description="DSL" evidence="7">
    <location>
        <begin position="13"/>
        <end position="55"/>
    </location>
</feature>
<evidence type="ECO:0000256" key="3">
    <source>
        <dbReference type="ARBA" id="ARBA00022737"/>
    </source>
</evidence>
<evidence type="ECO:0000256" key="4">
    <source>
        <dbReference type="ARBA" id="ARBA00023157"/>
    </source>
</evidence>
<keyword evidence="4 5" id="KW-1015">Disulfide bond</keyword>
<dbReference type="InterPro" id="IPR001774">
    <property type="entry name" value="DSL"/>
</dbReference>
<accession>A0AAV3ZII1</accession>
<gene>
    <name evidence="8" type="ORF">PoB_002078800</name>
</gene>
<keyword evidence="6" id="KW-0812">Transmembrane</keyword>
<keyword evidence="3 6" id="KW-0677">Repeat</keyword>
<comment type="function">
    <text evidence="6">Putative Notch ligand involved in the mediation of Notch signaling.</text>
</comment>
<evidence type="ECO:0000256" key="2">
    <source>
        <dbReference type="ARBA" id="ARBA00022536"/>
    </source>
</evidence>
<protein>
    <recommendedName>
        <fullName evidence="6">Delta-like protein</fullName>
    </recommendedName>
</protein>
<dbReference type="AlphaFoldDB" id="A0AAV3ZII1"/>
<reference evidence="8 9" key="1">
    <citation type="journal article" date="2021" name="Elife">
        <title>Chloroplast acquisition without the gene transfer in kleptoplastic sea slugs, Plakobranchus ocellatus.</title>
        <authorList>
            <person name="Maeda T."/>
            <person name="Takahashi S."/>
            <person name="Yoshida T."/>
            <person name="Shimamura S."/>
            <person name="Takaki Y."/>
            <person name="Nagai Y."/>
            <person name="Toyoda A."/>
            <person name="Suzuki Y."/>
            <person name="Arimoto A."/>
            <person name="Ishii H."/>
            <person name="Satoh N."/>
            <person name="Nishiyama T."/>
            <person name="Hasebe M."/>
            <person name="Maruyama T."/>
            <person name="Minagawa J."/>
            <person name="Obokata J."/>
            <person name="Shigenobu S."/>
        </authorList>
    </citation>
    <scope>NUCLEOTIDE SEQUENCE [LARGE SCALE GENOMIC DNA]</scope>
</reference>
<dbReference type="PROSITE" id="PS51051">
    <property type="entry name" value="DSL"/>
    <property type="match status" value="1"/>
</dbReference>
<sequence length="108" mass="12582">MLNIYSLRLELSVYCERDYYGSDCRKFCSPGPNDHYSCSASGDKLCHPGKQVVSFRLDRIKLRQEDQLLSKCLLQEWRALPEFVKWFQVLMSSRLQRSILSVGQGRVC</sequence>
<keyword evidence="1 6" id="KW-0217">Developmental protein</keyword>
<evidence type="ECO:0000313" key="8">
    <source>
        <dbReference type="EMBL" id="GFN94282.1"/>
    </source>
</evidence>
<dbReference type="GO" id="GO:0016020">
    <property type="term" value="C:membrane"/>
    <property type="evidence" value="ECO:0007669"/>
    <property type="project" value="UniProtKB-SubCell"/>
</dbReference>
<comment type="subcellular location">
    <subcellularLocation>
        <location evidence="6">Membrane</location>
        <topology evidence="6">Single-pass type I membrane protein</topology>
    </subcellularLocation>
</comment>
<evidence type="ECO:0000259" key="7">
    <source>
        <dbReference type="PROSITE" id="PS51051"/>
    </source>
</evidence>
<proteinExistence type="predicted"/>
<name>A0AAV3ZII1_9GAST</name>
<feature type="disulfide bond" evidence="5">
    <location>
        <begin position="15"/>
        <end position="24"/>
    </location>
</feature>
<evidence type="ECO:0000256" key="5">
    <source>
        <dbReference type="PROSITE-ProRule" id="PRU00377"/>
    </source>
</evidence>
<evidence type="ECO:0000256" key="6">
    <source>
        <dbReference type="RuleBase" id="RU280815"/>
    </source>
</evidence>
<comment type="caution">
    <text evidence="5">Lacks conserved residue(s) required for the propagation of feature annotation.</text>
</comment>
<dbReference type="GO" id="GO:0007154">
    <property type="term" value="P:cell communication"/>
    <property type="evidence" value="ECO:0007669"/>
    <property type="project" value="InterPro"/>
</dbReference>
<organism evidence="8 9">
    <name type="scientific">Plakobranchus ocellatus</name>
    <dbReference type="NCBI Taxonomy" id="259542"/>
    <lineage>
        <taxon>Eukaryota</taxon>
        <taxon>Metazoa</taxon>
        <taxon>Spiralia</taxon>
        <taxon>Lophotrochozoa</taxon>
        <taxon>Mollusca</taxon>
        <taxon>Gastropoda</taxon>
        <taxon>Heterobranchia</taxon>
        <taxon>Euthyneura</taxon>
        <taxon>Panpulmonata</taxon>
        <taxon>Sacoglossa</taxon>
        <taxon>Placobranchoidea</taxon>
        <taxon>Plakobranchidae</taxon>
        <taxon>Plakobranchus</taxon>
    </lineage>
</organism>
<keyword evidence="6" id="KW-0472">Membrane</keyword>
<comment type="caution">
    <text evidence="8">The sequence shown here is derived from an EMBL/GenBank/DDBJ whole genome shotgun (WGS) entry which is preliminary data.</text>
</comment>
<dbReference type="Proteomes" id="UP000735302">
    <property type="component" value="Unassembled WGS sequence"/>
</dbReference>
<evidence type="ECO:0000313" key="9">
    <source>
        <dbReference type="Proteomes" id="UP000735302"/>
    </source>
</evidence>
<keyword evidence="9" id="KW-1185">Reference proteome</keyword>
<dbReference type="Pfam" id="PF01414">
    <property type="entry name" value="DSL"/>
    <property type="match status" value="1"/>
</dbReference>
<evidence type="ECO:0000256" key="1">
    <source>
        <dbReference type="ARBA" id="ARBA00022473"/>
    </source>
</evidence>
<dbReference type="EMBL" id="BLXT01002432">
    <property type="protein sequence ID" value="GFN94282.1"/>
    <property type="molecule type" value="Genomic_DNA"/>
</dbReference>
<keyword evidence="6" id="KW-1133">Transmembrane helix</keyword>
<dbReference type="Gene3D" id="2.10.25.140">
    <property type="match status" value="1"/>
</dbReference>